<comment type="subcellular location">
    <subcellularLocation>
        <location evidence="1">Mitochondrion membrane</location>
    </subcellularLocation>
</comment>
<dbReference type="InterPro" id="IPR014851">
    <property type="entry name" value="BCS1_N"/>
</dbReference>
<feature type="domain" description="ATPase AAA-type core" evidence="2">
    <location>
        <begin position="136"/>
        <end position="221"/>
    </location>
</feature>
<dbReference type="Gene3D" id="3.40.50.300">
    <property type="entry name" value="P-loop containing nucleotide triphosphate hydrolases"/>
    <property type="match status" value="1"/>
</dbReference>
<dbReference type="InterPro" id="IPR050747">
    <property type="entry name" value="Mitochondrial_chaperone_BCS1"/>
</dbReference>
<evidence type="ECO:0008006" key="6">
    <source>
        <dbReference type="Google" id="ProtNLM"/>
    </source>
</evidence>
<sequence>MYGILSPDAIFQFDDDSRDFWVRIRQLKRYLPIRYTPAPAGFHFFFYRGNLLGFRRQPYKDAGSPWTNHREKVYLYAWCQPVLRDLLDEIQGITMKKNNDLVCVSQVLKDEMAFSLDSKIVDGNSLSYLFLSLPDRCIVLLEDVDQAGIADRGNPDCGENIGSPESSKHFHGGINLSEILNIIDGVSAQEGRILIMTTNEPENIDEARQRPGRVDRIFPFRLANEPFSNQSFIVDPQTLNVNCALESASPEWSLDDIIHLSESFATKVENIYSAPHYIPRYQGTHLSNFY</sequence>
<dbReference type="RefSeq" id="XP_067482219.1">
    <property type="nucleotide sequence ID" value="XM_067628802.1"/>
</dbReference>
<accession>A0A1L9UTK8</accession>
<dbReference type="EMBL" id="KV878681">
    <property type="protein sequence ID" value="OJJ74971.1"/>
    <property type="molecule type" value="Genomic_DNA"/>
</dbReference>
<evidence type="ECO:0000259" key="2">
    <source>
        <dbReference type="Pfam" id="PF00004"/>
    </source>
</evidence>
<evidence type="ECO:0000256" key="1">
    <source>
        <dbReference type="ARBA" id="ARBA00004325"/>
    </source>
</evidence>
<evidence type="ECO:0000313" key="5">
    <source>
        <dbReference type="Proteomes" id="UP000184499"/>
    </source>
</evidence>
<dbReference type="PANTHER" id="PTHR23070">
    <property type="entry name" value="BCS1 AAA-TYPE ATPASE"/>
    <property type="match status" value="1"/>
</dbReference>
<dbReference type="GeneID" id="93581290"/>
<evidence type="ECO:0000259" key="3">
    <source>
        <dbReference type="Pfam" id="PF08740"/>
    </source>
</evidence>
<dbReference type="Pfam" id="PF08740">
    <property type="entry name" value="BCS1_N"/>
    <property type="match status" value="1"/>
</dbReference>
<dbReference type="Pfam" id="PF00004">
    <property type="entry name" value="AAA"/>
    <property type="match status" value="1"/>
</dbReference>
<dbReference type="OrthoDB" id="10251412at2759"/>
<reference evidence="5" key="1">
    <citation type="journal article" date="2017" name="Genome Biol.">
        <title>Comparative genomics reveals high biological diversity and specific adaptations in the industrially and medically important fungal genus Aspergillus.</title>
        <authorList>
            <person name="de Vries R.P."/>
            <person name="Riley R."/>
            <person name="Wiebenga A."/>
            <person name="Aguilar-Osorio G."/>
            <person name="Amillis S."/>
            <person name="Uchima C.A."/>
            <person name="Anderluh G."/>
            <person name="Asadollahi M."/>
            <person name="Askin M."/>
            <person name="Barry K."/>
            <person name="Battaglia E."/>
            <person name="Bayram O."/>
            <person name="Benocci T."/>
            <person name="Braus-Stromeyer S.A."/>
            <person name="Caldana C."/>
            <person name="Canovas D."/>
            <person name="Cerqueira G.C."/>
            <person name="Chen F."/>
            <person name="Chen W."/>
            <person name="Choi C."/>
            <person name="Clum A."/>
            <person name="Dos Santos R.A."/>
            <person name="Damasio A.R."/>
            <person name="Diallinas G."/>
            <person name="Emri T."/>
            <person name="Fekete E."/>
            <person name="Flipphi M."/>
            <person name="Freyberg S."/>
            <person name="Gallo A."/>
            <person name="Gournas C."/>
            <person name="Habgood R."/>
            <person name="Hainaut M."/>
            <person name="Harispe M.L."/>
            <person name="Henrissat B."/>
            <person name="Hilden K.S."/>
            <person name="Hope R."/>
            <person name="Hossain A."/>
            <person name="Karabika E."/>
            <person name="Karaffa L."/>
            <person name="Karanyi Z."/>
            <person name="Krasevec N."/>
            <person name="Kuo A."/>
            <person name="Kusch H."/>
            <person name="LaButti K."/>
            <person name="Lagendijk E.L."/>
            <person name="Lapidus A."/>
            <person name="Levasseur A."/>
            <person name="Lindquist E."/>
            <person name="Lipzen A."/>
            <person name="Logrieco A.F."/>
            <person name="MacCabe A."/>
            <person name="Maekelae M.R."/>
            <person name="Malavazi I."/>
            <person name="Melin P."/>
            <person name="Meyer V."/>
            <person name="Mielnichuk N."/>
            <person name="Miskei M."/>
            <person name="Molnar A.P."/>
            <person name="Mule G."/>
            <person name="Ngan C.Y."/>
            <person name="Orejas M."/>
            <person name="Orosz E."/>
            <person name="Ouedraogo J.P."/>
            <person name="Overkamp K.M."/>
            <person name="Park H.-S."/>
            <person name="Perrone G."/>
            <person name="Piumi F."/>
            <person name="Punt P.J."/>
            <person name="Ram A.F."/>
            <person name="Ramon A."/>
            <person name="Rauscher S."/>
            <person name="Record E."/>
            <person name="Riano-Pachon D.M."/>
            <person name="Robert V."/>
            <person name="Roehrig J."/>
            <person name="Ruller R."/>
            <person name="Salamov A."/>
            <person name="Salih N.S."/>
            <person name="Samson R.A."/>
            <person name="Sandor E."/>
            <person name="Sanguinetti M."/>
            <person name="Schuetze T."/>
            <person name="Sepcic K."/>
            <person name="Shelest E."/>
            <person name="Sherlock G."/>
            <person name="Sophianopoulou V."/>
            <person name="Squina F.M."/>
            <person name="Sun H."/>
            <person name="Susca A."/>
            <person name="Todd R.B."/>
            <person name="Tsang A."/>
            <person name="Unkles S.E."/>
            <person name="van de Wiele N."/>
            <person name="van Rossen-Uffink D."/>
            <person name="Oliveira J.V."/>
            <person name="Vesth T.C."/>
            <person name="Visser J."/>
            <person name="Yu J.-H."/>
            <person name="Zhou M."/>
            <person name="Andersen M.R."/>
            <person name="Archer D.B."/>
            <person name="Baker S.E."/>
            <person name="Benoit I."/>
            <person name="Brakhage A.A."/>
            <person name="Braus G.H."/>
            <person name="Fischer R."/>
            <person name="Frisvad J.C."/>
            <person name="Goldman G.H."/>
            <person name="Houbraken J."/>
            <person name="Oakley B."/>
            <person name="Pocsi I."/>
            <person name="Scazzocchio C."/>
            <person name="Seiboth B."/>
            <person name="vanKuyk P.A."/>
            <person name="Wortman J."/>
            <person name="Dyer P.S."/>
            <person name="Grigoriev I.V."/>
        </authorList>
    </citation>
    <scope>NUCLEOTIDE SEQUENCE [LARGE SCALE GENOMIC DNA]</scope>
    <source>
        <strain evidence="5">CBS 101740 / IMI 381727 / IBT 21946</strain>
    </source>
</reference>
<dbReference type="GO" id="GO:0016887">
    <property type="term" value="F:ATP hydrolysis activity"/>
    <property type="evidence" value="ECO:0007669"/>
    <property type="project" value="InterPro"/>
</dbReference>
<feature type="domain" description="BCS1 N-terminal" evidence="3">
    <location>
        <begin position="28"/>
        <end position="106"/>
    </location>
</feature>
<dbReference type="InterPro" id="IPR027417">
    <property type="entry name" value="P-loop_NTPase"/>
</dbReference>
<name>A0A1L9UTK8_ASPBC</name>
<protein>
    <recommendedName>
        <fullName evidence="6">ATPase AAA-type core domain-containing protein</fullName>
    </recommendedName>
</protein>
<dbReference type="AlphaFoldDB" id="A0A1L9UTK8"/>
<dbReference type="Proteomes" id="UP000184499">
    <property type="component" value="Unassembled WGS sequence"/>
</dbReference>
<gene>
    <name evidence="4" type="ORF">ASPBRDRAFT_668751</name>
</gene>
<keyword evidence="5" id="KW-1185">Reference proteome</keyword>
<dbReference type="GO" id="GO:0031966">
    <property type="term" value="C:mitochondrial membrane"/>
    <property type="evidence" value="ECO:0007669"/>
    <property type="project" value="UniProtKB-SubCell"/>
</dbReference>
<evidence type="ECO:0000313" key="4">
    <source>
        <dbReference type="EMBL" id="OJJ74971.1"/>
    </source>
</evidence>
<organism evidence="4 5">
    <name type="scientific">Aspergillus brasiliensis (strain CBS 101740 / IMI 381727 / IBT 21946)</name>
    <dbReference type="NCBI Taxonomy" id="767769"/>
    <lineage>
        <taxon>Eukaryota</taxon>
        <taxon>Fungi</taxon>
        <taxon>Dikarya</taxon>
        <taxon>Ascomycota</taxon>
        <taxon>Pezizomycotina</taxon>
        <taxon>Eurotiomycetes</taxon>
        <taxon>Eurotiomycetidae</taxon>
        <taxon>Eurotiales</taxon>
        <taxon>Aspergillaceae</taxon>
        <taxon>Aspergillus</taxon>
        <taxon>Aspergillus subgen. Circumdati</taxon>
    </lineage>
</organism>
<dbReference type="STRING" id="767769.A0A1L9UTK8"/>
<dbReference type="InterPro" id="IPR003959">
    <property type="entry name" value="ATPase_AAA_core"/>
</dbReference>
<dbReference type="SUPFAM" id="SSF52540">
    <property type="entry name" value="P-loop containing nucleoside triphosphate hydrolases"/>
    <property type="match status" value="1"/>
</dbReference>
<proteinExistence type="predicted"/>
<dbReference type="VEuPathDB" id="FungiDB:ASPBRDRAFT_668751"/>
<dbReference type="GO" id="GO:0005524">
    <property type="term" value="F:ATP binding"/>
    <property type="evidence" value="ECO:0007669"/>
    <property type="project" value="InterPro"/>
</dbReference>